<dbReference type="GO" id="GO:0022857">
    <property type="term" value="F:transmembrane transporter activity"/>
    <property type="evidence" value="ECO:0007669"/>
    <property type="project" value="InterPro"/>
</dbReference>
<evidence type="ECO:0000256" key="6">
    <source>
        <dbReference type="ARBA" id="ARBA00037968"/>
    </source>
</evidence>
<feature type="transmembrane region" description="Helical" evidence="7">
    <location>
        <begin position="327"/>
        <end position="351"/>
    </location>
</feature>
<feature type="transmembrane region" description="Helical" evidence="7">
    <location>
        <begin position="421"/>
        <end position="440"/>
    </location>
</feature>
<dbReference type="PANTHER" id="PTHR43791:SF59">
    <property type="entry name" value="TRANSPORTER, PUTATIVE (AFU_ORTHOLOGUE AFUA_1G06550)-RELATED"/>
    <property type="match status" value="1"/>
</dbReference>
<keyword evidence="3 7" id="KW-0812">Transmembrane</keyword>
<evidence type="ECO:0000313" key="8">
    <source>
        <dbReference type="EMBL" id="KAK1920762.1"/>
    </source>
</evidence>
<dbReference type="AlphaFoldDB" id="A0AAD9CRD7"/>
<feature type="transmembrane region" description="Helical" evidence="7">
    <location>
        <begin position="389"/>
        <end position="409"/>
    </location>
</feature>
<name>A0AAD9CRD7_PAPLA</name>
<dbReference type="InterPro" id="IPR036259">
    <property type="entry name" value="MFS_trans_sf"/>
</dbReference>
<evidence type="ECO:0000313" key="9">
    <source>
        <dbReference type="Proteomes" id="UP001182556"/>
    </source>
</evidence>
<feature type="transmembrane region" description="Helical" evidence="7">
    <location>
        <begin position="187"/>
        <end position="212"/>
    </location>
</feature>
<comment type="similarity">
    <text evidence="6">Belongs to the major facilitator superfamily. Allantoate permease family.</text>
</comment>
<dbReference type="SUPFAM" id="SSF103473">
    <property type="entry name" value="MFS general substrate transporter"/>
    <property type="match status" value="1"/>
</dbReference>
<evidence type="ECO:0000256" key="7">
    <source>
        <dbReference type="SAM" id="Phobius"/>
    </source>
</evidence>
<sequence length="576" mass="65226">MRGVYIDRGRTTQPPIHRHTMSTEMEEHKDMKIADTAHIEVAQDHLDPEAISRMHRHGAKGVMDEAARILQEAGGHVEYTPDERRRLLRRIDIYVCIPMCLTYFIQQMDKSALGWAATFDLRETTHLHGQQYSWLGSVGYFAQLVCQPLSSYALIVFPVKYWVVFNMVSWGIVTICTATAKNFTGLLICRILLGGFEATILPSFVFITQMWYTRREQSYRNISYQIANSCAAIIGPLVSFGIGHVGTKHNSTLFAWQGIYLFMGAFTLVIAPIVYYLLPNSPATAKFLDRGQDRLIALERLRENNTGTKVKKFNWAQFRETMRDPKTWMWCVMFFCCSCPSGGIGTFGGLITKGFGFNSFVSVVMQVPTGVIGIIFIVTNIWVQNHFKIRFAFIAAMTIPAIAGAVALIKVDRHKPGSLLAAYYICFVYSCLQPLLYAWANLNAGGTTKRVVTTATLFVAQCVGNIVGPQVYLARESPVYRTGLIVDIGCWAVLCCTVLTMGWYLTHLNRKQRQRRIDMGLPGDLKDMSIMTLEEADAYRRELSEQLRAAGFDRDLYENAFEDLTDFENPLFMYVR</sequence>
<dbReference type="Pfam" id="PF07690">
    <property type="entry name" value="MFS_1"/>
    <property type="match status" value="1"/>
</dbReference>
<dbReference type="EMBL" id="JAODAN010000012">
    <property type="protein sequence ID" value="KAK1920762.1"/>
    <property type="molecule type" value="Genomic_DNA"/>
</dbReference>
<comment type="subcellular location">
    <subcellularLocation>
        <location evidence="1">Membrane</location>
        <topology evidence="1">Multi-pass membrane protein</topology>
    </subcellularLocation>
</comment>
<dbReference type="PANTHER" id="PTHR43791">
    <property type="entry name" value="PERMEASE-RELATED"/>
    <property type="match status" value="1"/>
</dbReference>
<gene>
    <name evidence="8" type="ORF">DB88DRAFT_106166</name>
</gene>
<evidence type="ECO:0000256" key="4">
    <source>
        <dbReference type="ARBA" id="ARBA00022989"/>
    </source>
</evidence>
<comment type="caution">
    <text evidence="8">The sequence shown here is derived from an EMBL/GenBank/DDBJ whole genome shotgun (WGS) entry which is preliminary data.</text>
</comment>
<reference evidence="8" key="1">
    <citation type="submission" date="2023-02" db="EMBL/GenBank/DDBJ databases">
        <title>Identification and recombinant expression of a fungal hydrolase from Papiliotrema laurentii that hydrolyzes apple cutin and clears colloidal polyester polyurethane.</title>
        <authorList>
            <consortium name="DOE Joint Genome Institute"/>
            <person name="Roman V.A."/>
            <person name="Bojanowski C."/>
            <person name="Crable B.R."/>
            <person name="Wagner D.N."/>
            <person name="Hung C.S."/>
            <person name="Nadeau L.J."/>
            <person name="Schratz L."/>
            <person name="Haridas S."/>
            <person name="Pangilinan J."/>
            <person name="Lipzen A."/>
            <person name="Na H."/>
            <person name="Yan M."/>
            <person name="Ng V."/>
            <person name="Grigoriev I.V."/>
            <person name="Spatafora J.W."/>
            <person name="Barlow D."/>
            <person name="Biffinger J."/>
            <person name="Kelley-Loughnane N."/>
            <person name="Varaljay V.A."/>
            <person name="Crookes-Goodson W.J."/>
        </authorList>
    </citation>
    <scope>NUCLEOTIDE SEQUENCE</scope>
    <source>
        <strain evidence="8">5307AH</strain>
    </source>
</reference>
<protein>
    <submittedName>
        <fullName evidence="8">Major facilitator superfamily domain-containing protein</fullName>
    </submittedName>
</protein>
<evidence type="ECO:0000256" key="5">
    <source>
        <dbReference type="ARBA" id="ARBA00023136"/>
    </source>
</evidence>
<accession>A0AAD9CRD7</accession>
<organism evidence="8 9">
    <name type="scientific">Papiliotrema laurentii</name>
    <name type="common">Cryptococcus laurentii</name>
    <dbReference type="NCBI Taxonomy" id="5418"/>
    <lineage>
        <taxon>Eukaryota</taxon>
        <taxon>Fungi</taxon>
        <taxon>Dikarya</taxon>
        <taxon>Basidiomycota</taxon>
        <taxon>Agaricomycotina</taxon>
        <taxon>Tremellomycetes</taxon>
        <taxon>Tremellales</taxon>
        <taxon>Rhynchogastremaceae</taxon>
        <taxon>Papiliotrema</taxon>
    </lineage>
</organism>
<feature type="transmembrane region" description="Helical" evidence="7">
    <location>
        <begin position="224"/>
        <end position="246"/>
    </location>
</feature>
<dbReference type="InterPro" id="IPR011701">
    <property type="entry name" value="MFS"/>
</dbReference>
<keyword evidence="5 7" id="KW-0472">Membrane</keyword>
<keyword evidence="2" id="KW-0813">Transport</keyword>
<keyword evidence="9" id="KW-1185">Reference proteome</keyword>
<evidence type="ECO:0000256" key="2">
    <source>
        <dbReference type="ARBA" id="ARBA00022448"/>
    </source>
</evidence>
<evidence type="ECO:0000256" key="3">
    <source>
        <dbReference type="ARBA" id="ARBA00022692"/>
    </source>
</evidence>
<dbReference type="FunFam" id="1.20.1250.20:FF:000064">
    <property type="entry name" value="MFS allantoate transporter"/>
    <property type="match status" value="1"/>
</dbReference>
<feature type="transmembrane region" description="Helical" evidence="7">
    <location>
        <begin position="484"/>
        <end position="506"/>
    </location>
</feature>
<feature type="transmembrane region" description="Helical" evidence="7">
    <location>
        <begin position="258"/>
        <end position="278"/>
    </location>
</feature>
<dbReference type="Gene3D" id="1.20.1250.20">
    <property type="entry name" value="MFS general substrate transporter like domains"/>
    <property type="match status" value="2"/>
</dbReference>
<proteinExistence type="inferred from homology"/>
<dbReference type="GO" id="GO:0016020">
    <property type="term" value="C:membrane"/>
    <property type="evidence" value="ECO:0007669"/>
    <property type="project" value="UniProtKB-SubCell"/>
</dbReference>
<feature type="transmembrane region" description="Helical" evidence="7">
    <location>
        <begin position="363"/>
        <end position="383"/>
    </location>
</feature>
<dbReference type="Proteomes" id="UP001182556">
    <property type="component" value="Unassembled WGS sequence"/>
</dbReference>
<keyword evidence="4 7" id="KW-1133">Transmembrane helix</keyword>
<evidence type="ECO:0000256" key="1">
    <source>
        <dbReference type="ARBA" id="ARBA00004141"/>
    </source>
</evidence>